<sequence>MKESTVTNPAATALVLVAYDSQLRWAAGVGAELASRGWDCRYAAPSDVRSFVTPELERELGVRLERAPWAELVRRAAGADVLVLALQGPLTSRFVQDVAADAGHADGGRDGIRPVVVTGWVGVIVEKLVAGYLERFASDVVAVNSREDLRTFRAAGAQLGLPTDNLMLSGLPLLPGRPAAPRRGPVRTVLFADQPAVPASRADRSYLYGRLVEHARRHPERRVLVKPRHRPDEDPFRTARHHPAELLAGDDLPPNLELVYEPFPELLRSVDVVLTVSSTAGLEAVGAGVRTVFVADLGVHESLGNHVLLPSGLVRTLDVLEGPDAELPEPDPAWLRDWFVGDDDPRPPARRIVDRVAELADVPPAGRPFARTTATPAFRARVALAGHRPGPVSAVVPALPGRRRQGVRGRVLLACHAVLPSGWQDWPLVDRLRRA</sequence>
<dbReference type="EMBL" id="CP045529">
    <property type="protein sequence ID" value="QFU97692.1"/>
    <property type="molecule type" value="Genomic_DNA"/>
</dbReference>
<dbReference type="AlphaFoldDB" id="A0A5P9Q9F1"/>
<dbReference type="RefSeq" id="WP_227994539.1">
    <property type="nucleotide sequence ID" value="NZ_CP045529.1"/>
</dbReference>
<proteinExistence type="predicted"/>
<keyword evidence="2" id="KW-1185">Reference proteome</keyword>
<evidence type="ECO:0000313" key="1">
    <source>
        <dbReference type="EMBL" id="QFU97692.1"/>
    </source>
</evidence>
<evidence type="ECO:0000313" key="2">
    <source>
        <dbReference type="Proteomes" id="UP000326702"/>
    </source>
</evidence>
<reference evidence="1 2" key="1">
    <citation type="submission" date="2019-10" db="EMBL/GenBank/DDBJ databases">
        <title>Genome sequence of Luteimicrobium xylanilyticum HY-24.</title>
        <authorList>
            <person name="Kim D.Y."/>
            <person name="Park H.-Y."/>
        </authorList>
    </citation>
    <scope>NUCLEOTIDE SEQUENCE [LARGE SCALE GENOMIC DNA]</scope>
    <source>
        <strain evidence="1 2">HY-24</strain>
    </source>
</reference>
<organism evidence="1 2">
    <name type="scientific">Luteimicrobium xylanilyticum</name>
    <dbReference type="NCBI Taxonomy" id="1133546"/>
    <lineage>
        <taxon>Bacteria</taxon>
        <taxon>Bacillati</taxon>
        <taxon>Actinomycetota</taxon>
        <taxon>Actinomycetes</taxon>
        <taxon>Micrococcales</taxon>
        <taxon>Luteimicrobium</taxon>
    </lineage>
</organism>
<protein>
    <submittedName>
        <fullName evidence="1">Uncharacterized protein</fullName>
    </submittedName>
</protein>
<dbReference type="Pfam" id="PF20471">
    <property type="entry name" value="DUF6716"/>
    <property type="match status" value="1"/>
</dbReference>
<name>A0A5P9Q9F1_9MICO</name>
<dbReference type="InterPro" id="IPR046561">
    <property type="entry name" value="DUF6716"/>
</dbReference>
<accession>A0A5P9Q9F1</accession>
<dbReference type="Proteomes" id="UP000326702">
    <property type="component" value="Chromosome"/>
</dbReference>
<gene>
    <name evidence="1" type="ORF">KDY119_01191</name>
</gene>
<dbReference type="KEGG" id="lxl:KDY119_01191"/>